<gene>
    <name evidence="1" type="ORF">D9758_017877</name>
</gene>
<protein>
    <submittedName>
        <fullName evidence="1">Uncharacterized protein</fullName>
    </submittedName>
</protein>
<dbReference type="Proteomes" id="UP000559256">
    <property type="component" value="Unassembled WGS sequence"/>
</dbReference>
<sequence>MPSRIREAHLFTSSPRPRGTGFLEAGWKSWCRNWMIGILETCPRDMILEYVMEIFFDDLGTKLLQTESLPFFCLAACFYLQSRNLAVFLPTSHTSTSSQRNFFKTSITQTLIKGPTDPSGPCQMRFGIPCWKLRLDTFFSVPHPFQRGHPFHTLAQASYPTQALLRVTPWLSIQTLNDPSNP</sequence>
<organism evidence="1 2">
    <name type="scientific">Tetrapyrgos nigripes</name>
    <dbReference type="NCBI Taxonomy" id="182062"/>
    <lineage>
        <taxon>Eukaryota</taxon>
        <taxon>Fungi</taxon>
        <taxon>Dikarya</taxon>
        <taxon>Basidiomycota</taxon>
        <taxon>Agaricomycotina</taxon>
        <taxon>Agaricomycetes</taxon>
        <taxon>Agaricomycetidae</taxon>
        <taxon>Agaricales</taxon>
        <taxon>Marasmiineae</taxon>
        <taxon>Marasmiaceae</taxon>
        <taxon>Tetrapyrgos</taxon>
    </lineage>
</organism>
<dbReference type="EMBL" id="JAACJM010000415">
    <property type="protein sequence ID" value="KAF5320207.1"/>
    <property type="molecule type" value="Genomic_DNA"/>
</dbReference>
<name>A0A8H5BBJ8_9AGAR</name>
<dbReference type="AlphaFoldDB" id="A0A8H5BBJ8"/>
<accession>A0A8H5BBJ8</accession>
<evidence type="ECO:0000313" key="1">
    <source>
        <dbReference type="EMBL" id="KAF5320207.1"/>
    </source>
</evidence>
<keyword evidence="2" id="KW-1185">Reference proteome</keyword>
<evidence type="ECO:0000313" key="2">
    <source>
        <dbReference type="Proteomes" id="UP000559256"/>
    </source>
</evidence>
<proteinExistence type="predicted"/>
<comment type="caution">
    <text evidence="1">The sequence shown here is derived from an EMBL/GenBank/DDBJ whole genome shotgun (WGS) entry which is preliminary data.</text>
</comment>
<reference evidence="1 2" key="1">
    <citation type="journal article" date="2020" name="ISME J.">
        <title>Uncovering the hidden diversity of litter-decomposition mechanisms in mushroom-forming fungi.</title>
        <authorList>
            <person name="Floudas D."/>
            <person name="Bentzer J."/>
            <person name="Ahren D."/>
            <person name="Johansson T."/>
            <person name="Persson P."/>
            <person name="Tunlid A."/>
        </authorList>
    </citation>
    <scope>NUCLEOTIDE SEQUENCE [LARGE SCALE GENOMIC DNA]</scope>
    <source>
        <strain evidence="1 2">CBS 291.85</strain>
    </source>
</reference>